<keyword evidence="4" id="KW-1185">Reference proteome</keyword>
<reference evidence="3" key="1">
    <citation type="journal article" date="2014" name="Int. J. Syst. Evol. Microbiol.">
        <title>Complete genome sequence of Corynebacterium casei LMG S-19264T (=DSM 44701T), isolated from a smear-ripened cheese.</title>
        <authorList>
            <consortium name="US DOE Joint Genome Institute (JGI-PGF)"/>
            <person name="Walter F."/>
            <person name="Albersmeier A."/>
            <person name="Kalinowski J."/>
            <person name="Ruckert C."/>
        </authorList>
    </citation>
    <scope>NUCLEOTIDE SEQUENCE</scope>
    <source>
        <strain evidence="3">CGMCC 1.12919</strain>
    </source>
</reference>
<organism evidence="3 4">
    <name type="scientific">Chelatococcus reniformis</name>
    <dbReference type="NCBI Taxonomy" id="1494448"/>
    <lineage>
        <taxon>Bacteria</taxon>
        <taxon>Pseudomonadati</taxon>
        <taxon>Pseudomonadota</taxon>
        <taxon>Alphaproteobacteria</taxon>
        <taxon>Hyphomicrobiales</taxon>
        <taxon>Chelatococcaceae</taxon>
        <taxon>Chelatococcus</taxon>
    </lineage>
</organism>
<comment type="caution">
    <text evidence="3">The sequence shown here is derived from an EMBL/GenBank/DDBJ whole genome shotgun (WGS) entry which is preliminary data.</text>
</comment>
<dbReference type="SUPFAM" id="SSF81469">
    <property type="entry name" value="Bacterial aa3 type cytochrome c oxidase subunit IV"/>
    <property type="match status" value="1"/>
</dbReference>
<dbReference type="InterPro" id="IPR036596">
    <property type="entry name" value="Cyt-C_aa3_sf"/>
</dbReference>
<evidence type="ECO:0000256" key="1">
    <source>
        <dbReference type="SAM" id="Phobius"/>
    </source>
</evidence>
<gene>
    <name evidence="3" type="ORF">GCM10010994_38840</name>
</gene>
<dbReference type="Pfam" id="PF07835">
    <property type="entry name" value="COX4_pro_2"/>
    <property type="match status" value="1"/>
</dbReference>
<protein>
    <recommendedName>
        <fullName evidence="2">Cytochrome c oxidase subunit IV bacterial aa3 type domain-containing protein</fullName>
    </recommendedName>
</protein>
<keyword evidence="1" id="KW-0472">Membrane</keyword>
<sequence length="59" mass="6216">MAAITEHSYGSSPSATSASAVADGDYAAHEQAYRGFLRLLRTVIALHALALVLLAIFLL</sequence>
<proteinExistence type="predicted"/>
<dbReference type="EMBL" id="BMGG01000007">
    <property type="protein sequence ID" value="GGC76776.1"/>
    <property type="molecule type" value="Genomic_DNA"/>
</dbReference>
<dbReference type="Proteomes" id="UP000637002">
    <property type="component" value="Unassembled WGS sequence"/>
</dbReference>
<accession>A0A916ULR5</accession>
<dbReference type="RefSeq" id="WP_188610833.1">
    <property type="nucleotide sequence ID" value="NZ_BMGG01000007.1"/>
</dbReference>
<feature type="domain" description="Cytochrome c oxidase subunit IV bacterial aa3 type" evidence="2">
    <location>
        <begin position="21"/>
        <end position="58"/>
    </location>
</feature>
<evidence type="ECO:0000259" key="2">
    <source>
        <dbReference type="Pfam" id="PF07835"/>
    </source>
</evidence>
<keyword evidence="1" id="KW-1133">Transmembrane helix</keyword>
<feature type="transmembrane region" description="Helical" evidence="1">
    <location>
        <begin position="39"/>
        <end position="58"/>
    </location>
</feature>
<dbReference type="AlphaFoldDB" id="A0A916ULR5"/>
<evidence type="ECO:0000313" key="3">
    <source>
        <dbReference type="EMBL" id="GGC76776.1"/>
    </source>
</evidence>
<name>A0A916ULR5_9HYPH</name>
<dbReference type="InterPro" id="IPR012422">
    <property type="entry name" value="Cyt_c_oxidase_su4_bac-aa3"/>
</dbReference>
<keyword evidence="1" id="KW-0812">Transmembrane</keyword>
<dbReference type="Gene3D" id="1.20.5.160">
    <property type="entry name" value="Bacterial aa3 type cytochrome c oxidase subunit IV"/>
    <property type="match status" value="1"/>
</dbReference>
<evidence type="ECO:0000313" key="4">
    <source>
        <dbReference type="Proteomes" id="UP000637002"/>
    </source>
</evidence>
<reference evidence="3" key="2">
    <citation type="submission" date="2020-09" db="EMBL/GenBank/DDBJ databases">
        <authorList>
            <person name="Sun Q."/>
            <person name="Zhou Y."/>
        </authorList>
    </citation>
    <scope>NUCLEOTIDE SEQUENCE</scope>
    <source>
        <strain evidence="3">CGMCC 1.12919</strain>
    </source>
</reference>